<keyword evidence="3" id="KW-1185">Reference proteome</keyword>
<organism evidence="2 3">
    <name type="scientific">Cichlidogyrus casuarinus</name>
    <dbReference type="NCBI Taxonomy" id="1844966"/>
    <lineage>
        <taxon>Eukaryota</taxon>
        <taxon>Metazoa</taxon>
        <taxon>Spiralia</taxon>
        <taxon>Lophotrochozoa</taxon>
        <taxon>Platyhelminthes</taxon>
        <taxon>Monogenea</taxon>
        <taxon>Monopisthocotylea</taxon>
        <taxon>Dactylogyridea</taxon>
        <taxon>Ancyrocephalidae</taxon>
        <taxon>Cichlidogyrus</taxon>
    </lineage>
</organism>
<protein>
    <submittedName>
        <fullName evidence="2">Uncharacterized protein</fullName>
    </submittedName>
</protein>
<evidence type="ECO:0000256" key="1">
    <source>
        <dbReference type="SAM" id="SignalP"/>
    </source>
</evidence>
<name>A0ABD2PK35_9PLAT</name>
<comment type="caution">
    <text evidence="2">The sequence shown here is derived from an EMBL/GenBank/DDBJ whole genome shotgun (WGS) entry which is preliminary data.</text>
</comment>
<evidence type="ECO:0000313" key="2">
    <source>
        <dbReference type="EMBL" id="KAL3307846.1"/>
    </source>
</evidence>
<gene>
    <name evidence="2" type="ORF">Ciccas_013630</name>
</gene>
<accession>A0ABD2PK35</accession>
<feature type="signal peptide" evidence="1">
    <location>
        <begin position="1"/>
        <end position="18"/>
    </location>
</feature>
<dbReference type="Proteomes" id="UP001626550">
    <property type="component" value="Unassembled WGS sequence"/>
</dbReference>
<dbReference type="EMBL" id="JBJKFK010006352">
    <property type="protein sequence ID" value="KAL3307846.1"/>
    <property type="molecule type" value="Genomic_DNA"/>
</dbReference>
<proteinExistence type="predicted"/>
<feature type="chain" id="PRO_5044781463" evidence="1">
    <location>
        <begin position="19"/>
        <end position="131"/>
    </location>
</feature>
<sequence length="131" mass="14469">MSFVFFILVCALVLGARSVEDLADVDSVVVFQLPSSLHEYTGTLWPNASRVHVVPAIALSTTRESMTGRICGLKISREDGTPFERLKAHVLESFEGTVELQPVGTVDSSLNELQLWMEAHDCDKQPHVSQK</sequence>
<keyword evidence="1" id="KW-0732">Signal</keyword>
<reference evidence="2 3" key="1">
    <citation type="submission" date="2024-11" db="EMBL/GenBank/DDBJ databases">
        <title>Adaptive evolution of stress response genes in parasites aligns with host niche diversity.</title>
        <authorList>
            <person name="Hahn C."/>
            <person name="Resl P."/>
        </authorList>
    </citation>
    <scope>NUCLEOTIDE SEQUENCE [LARGE SCALE GENOMIC DNA]</scope>
    <source>
        <strain evidence="2">EGGRZ-B1_66</strain>
        <tissue evidence="2">Body</tissue>
    </source>
</reference>
<dbReference type="AlphaFoldDB" id="A0ABD2PK35"/>
<evidence type="ECO:0000313" key="3">
    <source>
        <dbReference type="Proteomes" id="UP001626550"/>
    </source>
</evidence>